<sequence>MQSPGRNRETIPGLMSAADWSQDLQYWLTHASQVMLDDLATLTEIGEKEDVLVEFNVGGLRRTPQV</sequence>
<dbReference type="AlphaFoldDB" id="A0A1I3B8N2"/>
<gene>
    <name evidence="1" type="ORF">SAMN04488021_1207</name>
</gene>
<protein>
    <submittedName>
        <fullName evidence="1">Uncharacterized protein</fullName>
    </submittedName>
</protein>
<proteinExistence type="predicted"/>
<accession>A0A1I3B8N2</accession>
<evidence type="ECO:0000313" key="1">
    <source>
        <dbReference type="EMBL" id="SFH58319.1"/>
    </source>
</evidence>
<dbReference type="STRING" id="34004.SAMN04488021_1207"/>
<dbReference type="RefSeq" id="WP_074968351.1">
    <property type="nucleotide sequence ID" value="NZ_FOPU01000020.1"/>
</dbReference>
<keyword evidence="2" id="KW-1185">Reference proteome</keyword>
<organism evidence="1 2">
    <name type="scientific">Paracoccus aminovorans</name>
    <dbReference type="NCBI Taxonomy" id="34004"/>
    <lineage>
        <taxon>Bacteria</taxon>
        <taxon>Pseudomonadati</taxon>
        <taxon>Pseudomonadota</taxon>
        <taxon>Alphaproteobacteria</taxon>
        <taxon>Rhodobacterales</taxon>
        <taxon>Paracoccaceae</taxon>
        <taxon>Paracoccus</taxon>
    </lineage>
</organism>
<dbReference type="EMBL" id="FOPU01000020">
    <property type="protein sequence ID" value="SFH58319.1"/>
    <property type="molecule type" value="Genomic_DNA"/>
</dbReference>
<dbReference type="Proteomes" id="UP000183635">
    <property type="component" value="Unassembled WGS sequence"/>
</dbReference>
<reference evidence="1 2" key="1">
    <citation type="submission" date="2016-10" db="EMBL/GenBank/DDBJ databases">
        <authorList>
            <person name="de Groot N.N."/>
        </authorList>
    </citation>
    <scope>NUCLEOTIDE SEQUENCE [LARGE SCALE GENOMIC DNA]</scope>
    <source>
        <strain evidence="1 2">DSM 8537</strain>
    </source>
</reference>
<name>A0A1I3B8N2_9RHOB</name>
<evidence type="ECO:0000313" key="2">
    <source>
        <dbReference type="Proteomes" id="UP000183635"/>
    </source>
</evidence>